<dbReference type="Proteomes" id="UP000269923">
    <property type="component" value="Unassembled WGS sequence"/>
</dbReference>
<comment type="caution">
    <text evidence="3">The sequence shown here is derived from an EMBL/GenBank/DDBJ whole genome shotgun (WGS) entry which is preliminary data.</text>
</comment>
<dbReference type="AlphaFoldDB" id="A0A3P2A8J2"/>
<evidence type="ECO:0000313" key="3">
    <source>
        <dbReference type="EMBL" id="RRD91305.1"/>
    </source>
</evidence>
<dbReference type="RefSeq" id="WP_124794098.1">
    <property type="nucleotide sequence ID" value="NZ_RQYC01000002.1"/>
</dbReference>
<organism evidence="3 4">
    <name type="scientific">Conchiformibius steedae</name>
    <dbReference type="NCBI Taxonomy" id="153493"/>
    <lineage>
        <taxon>Bacteria</taxon>
        <taxon>Pseudomonadati</taxon>
        <taxon>Pseudomonadota</taxon>
        <taxon>Betaproteobacteria</taxon>
        <taxon>Neisseriales</taxon>
        <taxon>Neisseriaceae</taxon>
        <taxon>Conchiformibius</taxon>
    </lineage>
</organism>
<protein>
    <submittedName>
        <fullName evidence="3">Glycosyltransferase</fullName>
    </submittedName>
</protein>
<proteinExistence type="predicted"/>
<dbReference type="InterPro" id="IPR028098">
    <property type="entry name" value="Glyco_trans_4-like_N"/>
</dbReference>
<evidence type="ECO:0000259" key="1">
    <source>
        <dbReference type="Pfam" id="PF00534"/>
    </source>
</evidence>
<gene>
    <name evidence="3" type="ORF">EII21_02660</name>
</gene>
<feature type="domain" description="Glycosyltransferase subfamily 4-like N-terminal" evidence="2">
    <location>
        <begin position="13"/>
        <end position="166"/>
    </location>
</feature>
<reference evidence="3 4" key="1">
    <citation type="submission" date="2018-11" db="EMBL/GenBank/DDBJ databases">
        <title>Genomes From Bacteria Associated with the Canine Oral Cavity: a Test Case for Automated Genome-Based Taxonomic Assignment.</title>
        <authorList>
            <person name="Coil D.A."/>
            <person name="Jospin G."/>
            <person name="Darling A.E."/>
            <person name="Wallis C."/>
            <person name="Davis I.J."/>
            <person name="Harris S."/>
            <person name="Eisen J.A."/>
            <person name="Holcombe L.J."/>
            <person name="O'Flynn C."/>
        </authorList>
    </citation>
    <scope>NUCLEOTIDE SEQUENCE [LARGE SCALE GENOMIC DNA]</scope>
    <source>
        <strain evidence="3 4">COT-280</strain>
    </source>
</reference>
<sequence length="364" mass="41330">MKILYVITGLGLGGAEKCVLSLAEAMCQRGHDVKIAYLTGKVVLKPKYTEIDLISLKPHSFRHIFCSFYKYLKLIESFRPDVVHSHMVHANIFARIGRLFKPIPKLISTAHSSNEGGRFRMLAYRLTHNLSDITTNVSQQAVLEFENRGAVPKHGMVVVYNGIDIEKFSVIKPFNKREYLELLGLDTNKKVLLAVGRLEEPKDYPNLIQALELIKRKEIYNWQMVIVGSGTLKNEIETLIQSLGLAQEIKLIGMRYDISELMNIADIYVLSSKFEGLPTVLIEAMACEKFIVATDCGGITEILGSTGILVPPQNYIYLAKAIERALNLSEQEVYENGKYARNRVKKLFSSESYIKNWLELYEYK</sequence>
<dbReference type="PANTHER" id="PTHR12526">
    <property type="entry name" value="GLYCOSYLTRANSFERASE"/>
    <property type="match status" value="1"/>
</dbReference>
<dbReference type="OrthoDB" id="570545at2"/>
<name>A0A3P2A8J2_9NEIS</name>
<dbReference type="SUPFAM" id="SSF53756">
    <property type="entry name" value="UDP-Glycosyltransferase/glycogen phosphorylase"/>
    <property type="match status" value="1"/>
</dbReference>
<dbReference type="Gene3D" id="3.40.50.2000">
    <property type="entry name" value="Glycogen Phosphorylase B"/>
    <property type="match status" value="2"/>
</dbReference>
<keyword evidence="4" id="KW-1185">Reference proteome</keyword>
<dbReference type="InterPro" id="IPR001296">
    <property type="entry name" value="Glyco_trans_1"/>
</dbReference>
<evidence type="ECO:0000259" key="2">
    <source>
        <dbReference type="Pfam" id="PF13439"/>
    </source>
</evidence>
<keyword evidence="3" id="KW-0808">Transferase</keyword>
<feature type="domain" description="Glycosyl transferase family 1" evidence="1">
    <location>
        <begin position="180"/>
        <end position="332"/>
    </location>
</feature>
<accession>A0A3P2A8J2</accession>
<dbReference type="PANTHER" id="PTHR12526:SF630">
    <property type="entry name" value="GLYCOSYLTRANSFERASE"/>
    <property type="match status" value="1"/>
</dbReference>
<dbReference type="GO" id="GO:0016757">
    <property type="term" value="F:glycosyltransferase activity"/>
    <property type="evidence" value="ECO:0007669"/>
    <property type="project" value="InterPro"/>
</dbReference>
<dbReference type="Pfam" id="PF00534">
    <property type="entry name" value="Glycos_transf_1"/>
    <property type="match status" value="1"/>
</dbReference>
<dbReference type="EMBL" id="RQYC01000002">
    <property type="protein sequence ID" value="RRD91305.1"/>
    <property type="molecule type" value="Genomic_DNA"/>
</dbReference>
<evidence type="ECO:0000313" key="4">
    <source>
        <dbReference type="Proteomes" id="UP000269923"/>
    </source>
</evidence>
<dbReference type="Pfam" id="PF13439">
    <property type="entry name" value="Glyco_transf_4"/>
    <property type="match status" value="1"/>
</dbReference>